<evidence type="ECO:0000256" key="2">
    <source>
        <dbReference type="ARBA" id="ARBA00022112"/>
    </source>
</evidence>
<dbReference type="Gene3D" id="3.40.1390.30">
    <property type="entry name" value="NIF3 (NGG1p interacting factor 3)-like"/>
    <property type="match status" value="2"/>
</dbReference>
<dbReference type="EMBL" id="CP043869">
    <property type="protein sequence ID" value="QEQ97439.1"/>
    <property type="molecule type" value="Genomic_DNA"/>
</dbReference>
<dbReference type="RefSeq" id="WP_138986920.1">
    <property type="nucleotide sequence ID" value="NZ_CP043869.1"/>
</dbReference>
<comment type="similarity">
    <text evidence="1">Belongs to the GTP cyclohydrolase I type 2/NIF3 family.</text>
</comment>
<dbReference type="PANTHER" id="PTHR13799:SF14">
    <property type="entry name" value="GTP CYCLOHYDROLASE 1 TYPE 2 HOMOLOG"/>
    <property type="match status" value="1"/>
</dbReference>
<dbReference type="GO" id="GO:0046872">
    <property type="term" value="F:metal ion binding"/>
    <property type="evidence" value="ECO:0007669"/>
    <property type="project" value="UniProtKB-KW"/>
</dbReference>
<sequence>MTVLSSDLEKYCEDLLSVGWFKDYCPNGLQVEGRKEVKRIVSGVTASQALLDEAVSLGADLVLVHHGYFWKGENACVTGIKKRRLQTLLTSNMGLLAYHLPLDAHPELGNNAQLAKKMGWQIQAGLEGELGRAIGMLGQLNQEMSGNELGKQISTVLGRPVQYIQGVNRPVKKIAWCTGAAQSYIEKAHAAGADLFISGEISEPTVHFAREAGIDYIAAGHHATERYGVQALGEHLKNHFGVEHQFIDIDNPV</sequence>
<reference evidence="5 6" key="1">
    <citation type="journal article" date="2019" name="Biochem. Eng. J.">
        <title>Metabolic engineering of the marine bacteria Neptunomonas concharum for the production of acetoin and meso-2,3-butanediol from acetate.</title>
        <authorList>
            <person name="Li W."/>
            <person name="Pu N."/>
            <person name="Liu C.-X."/>
            <person name="Yuan Q.-P."/>
            <person name="Li Z.-J."/>
        </authorList>
    </citation>
    <scope>NUCLEOTIDE SEQUENCE [LARGE SCALE GENOMIC DNA]</scope>
    <source>
        <strain evidence="5 6">JCM17730</strain>
    </source>
</reference>
<keyword evidence="3 4" id="KW-0479">Metal-binding</keyword>
<dbReference type="Pfam" id="PF01784">
    <property type="entry name" value="DUF34_NIF3"/>
    <property type="match status" value="1"/>
</dbReference>
<name>A0A5P1RCP1_9GAMM</name>
<keyword evidence="6" id="KW-1185">Reference proteome</keyword>
<dbReference type="OrthoDB" id="9800881at2"/>
<evidence type="ECO:0000256" key="4">
    <source>
        <dbReference type="PIRSR" id="PIRSR602678-1"/>
    </source>
</evidence>
<gene>
    <name evidence="5" type="ORF">F0U83_12335</name>
</gene>
<evidence type="ECO:0000256" key="1">
    <source>
        <dbReference type="ARBA" id="ARBA00006964"/>
    </source>
</evidence>
<dbReference type="Proteomes" id="UP000324760">
    <property type="component" value="Chromosome"/>
</dbReference>
<dbReference type="NCBIfam" id="TIGR00486">
    <property type="entry name" value="YbgI_SA1388"/>
    <property type="match status" value="1"/>
</dbReference>
<dbReference type="SUPFAM" id="SSF102705">
    <property type="entry name" value="NIF3 (NGG1p interacting factor 3)-like"/>
    <property type="match status" value="1"/>
</dbReference>
<dbReference type="PANTHER" id="PTHR13799">
    <property type="entry name" value="NGG1 INTERACTING FACTOR 3"/>
    <property type="match status" value="1"/>
</dbReference>
<organism evidence="5 6">
    <name type="scientific">Neptunomonas concharum</name>
    <dbReference type="NCBI Taxonomy" id="1031538"/>
    <lineage>
        <taxon>Bacteria</taxon>
        <taxon>Pseudomonadati</taxon>
        <taxon>Pseudomonadota</taxon>
        <taxon>Gammaproteobacteria</taxon>
        <taxon>Oceanospirillales</taxon>
        <taxon>Oceanospirillaceae</taxon>
        <taxon>Neptunomonas</taxon>
    </lineage>
</organism>
<feature type="binding site" evidence="4">
    <location>
        <position position="65"/>
    </location>
    <ligand>
        <name>a divalent metal cation</name>
        <dbReference type="ChEBI" id="CHEBI:60240"/>
        <label>1</label>
    </ligand>
</feature>
<evidence type="ECO:0000313" key="5">
    <source>
        <dbReference type="EMBL" id="QEQ97439.1"/>
    </source>
</evidence>
<feature type="binding site" evidence="4">
    <location>
        <position position="103"/>
    </location>
    <ligand>
        <name>a divalent metal cation</name>
        <dbReference type="ChEBI" id="CHEBI:60240"/>
        <label>1</label>
    </ligand>
</feature>
<dbReference type="GO" id="GO:0005737">
    <property type="term" value="C:cytoplasm"/>
    <property type="evidence" value="ECO:0007669"/>
    <property type="project" value="TreeGrafter"/>
</dbReference>
<evidence type="ECO:0000256" key="3">
    <source>
        <dbReference type="ARBA" id="ARBA00022723"/>
    </source>
</evidence>
<feature type="binding site" evidence="4">
    <location>
        <position position="66"/>
    </location>
    <ligand>
        <name>a divalent metal cation</name>
        <dbReference type="ChEBI" id="CHEBI:60240"/>
        <label>1</label>
    </ligand>
</feature>
<feature type="binding site" evidence="4">
    <location>
        <position position="221"/>
    </location>
    <ligand>
        <name>a divalent metal cation</name>
        <dbReference type="ChEBI" id="CHEBI:60240"/>
        <label>1</label>
    </ligand>
</feature>
<evidence type="ECO:0000313" key="6">
    <source>
        <dbReference type="Proteomes" id="UP000324760"/>
    </source>
</evidence>
<feature type="binding site" evidence="4">
    <location>
        <position position="225"/>
    </location>
    <ligand>
        <name>a divalent metal cation</name>
        <dbReference type="ChEBI" id="CHEBI:60240"/>
        <label>1</label>
    </ligand>
</feature>
<dbReference type="AlphaFoldDB" id="A0A5P1RCP1"/>
<proteinExistence type="inferred from homology"/>
<dbReference type="KEGG" id="ncu:F0U83_12335"/>
<protein>
    <recommendedName>
        <fullName evidence="2">GTP cyclohydrolase 1 type 2 homolog</fullName>
    </recommendedName>
</protein>
<accession>A0A5P1RCP1</accession>
<dbReference type="InterPro" id="IPR002678">
    <property type="entry name" value="DUF34/NIF3"/>
</dbReference>
<dbReference type="InterPro" id="IPR036069">
    <property type="entry name" value="DUF34/NIF3_sf"/>
</dbReference>
<dbReference type="FunFam" id="3.40.1390.30:FF:000002">
    <property type="entry name" value="Nif3-like dinuclear metal center protein"/>
    <property type="match status" value="1"/>
</dbReference>